<keyword evidence="3" id="KW-1185">Reference proteome</keyword>
<gene>
    <name evidence="2" type="ORF">H0E87_022009</name>
</gene>
<protein>
    <submittedName>
        <fullName evidence="2">Uncharacterized protein</fullName>
    </submittedName>
</protein>
<organism evidence="2 3">
    <name type="scientific">Populus deltoides</name>
    <name type="common">Eastern poplar</name>
    <name type="synonym">Eastern cottonwood</name>
    <dbReference type="NCBI Taxonomy" id="3696"/>
    <lineage>
        <taxon>Eukaryota</taxon>
        <taxon>Viridiplantae</taxon>
        <taxon>Streptophyta</taxon>
        <taxon>Embryophyta</taxon>
        <taxon>Tracheophyta</taxon>
        <taxon>Spermatophyta</taxon>
        <taxon>Magnoliopsida</taxon>
        <taxon>eudicotyledons</taxon>
        <taxon>Gunneridae</taxon>
        <taxon>Pentapetalae</taxon>
        <taxon>rosids</taxon>
        <taxon>fabids</taxon>
        <taxon>Malpighiales</taxon>
        <taxon>Salicaceae</taxon>
        <taxon>Saliceae</taxon>
        <taxon>Populus</taxon>
    </lineage>
</organism>
<evidence type="ECO:0000313" key="3">
    <source>
        <dbReference type="Proteomes" id="UP000807159"/>
    </source>
</evidence>
<dbReference type="PANTHER" id="PTHR35584:SF1">
    <property type="entry name" value="EF-HAND DOMAIN-CONTAINING PROTEIN"/>
    <property type="match status" value="1"/>
</dbReference>
<dbReference type="PANTHER" id="PTHR35584">
    <property type="entry name" value="FLAGELLAR ASSOCIATED PROTEIN"/>
    <property type="match status" value="1"/>
</dbReference>
<proteinExistence type="predicted"/>
<reference evidence="2" key="1">
    <citation type="journal article" date="2021" name="J. Hered.">
        <title>Genome Assembly of Salicaceae Populus deltoides (Eastern Cottonwood) I-69 Based on Nanopore Sequencing and Hi-C Technologies.</title>
        <authorList>
            <person name="Bai S."/>
            <person name="Wu H."/>
            <person name="Zhang J."/>
            <person name="Pan Z."/>
            <person name="Zhao W."/>
            <person name="Li Z."/>
            <person name="Tong C."/>
        </authorList>
    </citation>
    <scope>NUCLEOTIDE SEQUENCE</scope>
    <source>
        <tissue evidence="2">Leaf</tissue>
    </source>
</reference>
<sequence>MSYGNNNYQASAGVYPPPATSLPRLCSLSSPVQGYYEAGPYVAPPRVNDPVKYGPQHLQQPPPPERTSQRDDDFGTGWSVSTATEPAGEQCPPPSQAYALPVQAGPYVAPPPVYYPATNGAEHTKISPPLEKEEA</sequence>
<dbReference type="Proteomes" id="UP000807159">
    <property type="component" value="Chromosome 12"/>
</dbReference>
<evidence type="ECO:0000313" key="2">
    <source>
        <dbReference type="EMBL" id="KAH8492632.1"/>
    </source>
</evidence>
<dbReference type="AlphaFoldDB" id="A0A8T2XIN8"/>
<name>A0A8T2XIN8_POPDE</name>
<comment type="caution">
    <text evidence="2">The sequence shown here is derived from an EMBL/GenBank/DDBJ whole genome shotgun (WGS) entry which is preliminary data.</text>
</comment>
<evidence type="ECO:0000256" key="1">
    <source>
        <dbReference type="SAM" id="MobiDB-lite"/>
    </source>
</evidence>
<feature type="region of interest" description="Disordered" evidence="1">
    <location>
        <begin position="45"/>
        <end position="98"/>
    </location>
</feature>
<dbReference type="EMBL" id="JACEGQ020000012">
    <property type="protein sequence ID" value="KAH8492632.1"/>
    <property type="molecule type" value="Genomic_DNA"/>
</dbReference>
<accession>A0A8T2XIN8</accession>